<feature type="region of interest" description="Disordered" evidence="1">
    <location>
        <begin position="1"/>
        <end position="32"/>
    </location>
</feature>
<name>A0A0F9SBT2_9ZZZZ</name>
<dbReference type="AlphaFoldDB" id="A0A0F9SBT2"/>
<reference evidence="2" key="1">
    <citation type="journal article" date="2015" name="Nature">
        <title>Complex archaea that bridge the gap between prokaryotes and eukaryotes.</title>
        <authorList>
            <person name="Spang A."/>
            <person name="Saw J.H."/>
            <person name="Jorgensen S.L."/>
            <person name="Zaremba-Niedzwiedzka K."/>
            <person name="Martijn J."/>
            <person name="Lind A.E."/>
            <person name="van Eijk R."/>
            <person name="Schleper C."/>
            <person name="Guy L."/>
            <person name="Ettema T.J."/>
        </authorList>
    </citation>
    <scope>NUCLEOTIDE SEQUENCE</scope>
</reference>
<sequence>MSKPIDSSRKGNGQFVKGGPGGPGRPKGPDLFAKSLRKAGEQLPTPLHYKLAARGLGLEVDEIQTFDTVRELNCWLIHISAVSGDTKMQGQLLDREAPKPTRQKDEGANHRGRAPSGSLGASSEAAGYIERLSSP</sequence>
<comment type="caution">
    <text evidence="2">The sequence shown here is derived from an EMBL/GenBank/DDBJ whole genome shotgun (WGS) entry which is preliminary data.</text>
</comment>
<gene>
    <name evidence="2" type="ORF">LCGC14_0793550</name>
</gene>
<feature type="compositionally biased region" description="Basic and acidic residues" evidence="1">
    <location>
        <begin position="93"/>
        <end position="109"/>
    </location>
</feature>
<organism evidence="2">
    <name type="scientific">marine sediment metagenome</name>
    <dbReference type="NCBI Taxonomy" id="412755"/>
    <lineage>
        <taxon>unclassified sequences</taxon>
        <taxon>metagenomes</taxon>
        <taxon>ecological metagenomes</taxon>
    </lineage>
</organism>
<feature type="compositionally biased region" description="Low complexity" evidence="1">
    <location>
        <begin position="114"/>
        <end position="127"/>
    </location>
</feature>
<dbReference type="EMBL" id="LAZR01002103">
    <property type="protein sequence ID" value="KKN34456.1"/>
    <property type="molecule type" value="Genomic_DNA"/>
</dbReference>
<feature type="region of interest" description="Disordered" evidence="1">
    <location>
        <begin position="85"/>
        <end position="135"/>
    </location>
</feature>
<proteinExistence type="predicted"/>
<accession>A0A0F9SBT2</accession>
<feature type="compositionally biased region" description="Gly residues" evidence="1">
    <location>
        <begin position="16"/>
        <end position="25"/>
    </location>
</feature>
<protein>
    <submittedName>
        <fullName evidence="2">Uncharacterized protein</fullName>
    </submittedName>
</protein>
<evidence type="ECO:0000256" key="1">
    <source>
        <dbReference type="SAM" id="MobiDB-lite"/>
    </source>
</evidence>
<evidence type="ECO:0000313" key="2">
    <source>
        <dbReference type="EMBL" id="KKN34456.1"/>
    </source>
</evidence>